<sequence length="39" mass="4829">MTVLKTQWCFKKRSFFETQFWLCSLKAKGRDKWLIIKTM</sequence>
<protein>
    <submittedName>
        <fullName evidence="1">Uncharacterized protein</fullName>
    </submittedName>
</protein>
<dbReference type="Proteomes" id="UP000022082">
    <property type="component" value="Unassembled WGS sequence"/>
</dbReference>
<proteinExistence type="predicted"/>
<organism evidence="1 2">
    <name type="scientific">Bacteroides fragilis str. S36L11</name>
    <dbReference type="NCBI Taxonomy" id="1339327"/>
    <lineage>
        <taxon>Bacteria</taxon>
        <taxon>Pseudomonadati</taxon>
        <taxon>Bacteroidota</taxon>
        <taxon>Bacteroidia</taxon>
        <taxon>Bacteroidales</taxon>
        <taxon>Bacteroidaceae</taxon>
        <taxon>Bacteroides</taxon>
    </lineage>
</organism>
<reference evidence="1 2" key="1">
    <citation type="submission" date="2014-02" db="EMBL/GenBank/DDBJ databases">
        <authorList>
            <person name="Sears C."/>
            <person name="Carroll K."/>
            <person name="Sack B.R."/>
            <person name="Qadri F."/>
            <person name="Myers L.L."/>
            <person name="Chung G.-T."/>
            <person name="Escheverria P."/>
            <person name="Fraser C.M."/>
            <person name="Sadzewicz L."/>
            <person name="Shefchek K.A."/>
            <person name="Tallon L."/>
            <person name="Das S.P."/>
            <person name="Daugherty S."/>
            <person name="Mongodin E.F."/>
        </authorList>
    </citation>
    <scope>NUCLEOTIDE SEQUENCE [LARGE SCALE GENOMIC DNA]</scope>
    <source>
        <strain evidence="1 2">S36L11</strain>
    </source>
</reference>
<name>A0A016AQZ6_BACFG</name>
<dbReference type="AlphaFoldDB" id="A0A016AQZ6"/>
<accession>A0A016AQZ6</accession>
<evidence type="ECO:0000313" key="1">
    <source>
        <dbReference type="EMBL" id="EXZ30686.1"/>
    </source>
</evidence>
<comment type="caution">
    <text evidence="1">The sequence shown here is derived from an EMBL/GenBank/DDBJ whole genome shotgun (WGS) entry which is preliminary data.</text>
</comment>
<evidence type="ECO:0000313" key="2">
    <source>
        <dbReference type="Proteomes" id="UP000022082"/>
    </source>
</evidence>
<gene>
    <name evidence="1" type="ORF">M136_0073</name>
</gene>
<dbReference type="EMBL" id="JGDJ01000129">
    <property type="protein sequence ID" value="EXZ30686.1"/>
    <property type="molecule type" value="Genomic_DNA"/>
</dbReference>